<dbReference type="EMBL" id="LNTY01000036">
    <property type="protein sequence ID" value="KXF81080.1"/>
    <property type="molecule type" value="Genomic_DNA"/>
</dbReference>
<gene>
    <name evidence="7" type="ORF">ATN88_19130</name>
</gene>
<keyword evidence="8" id="KW-1185">Reference proteome</keyword>
<dbReference type="OrthoDB" id="9792010at2"/>
<organism evidence="7 8">
    <name type="scientific">Enterovibrio coralii</name>
    <dbReference type="NCBI Taxonomy" id="294935"/>
    <lineage>
        <taxon>Bacteria</taxon>
        <taxon>Pseudomonadati</taxon>
        <taxon>Pseudomonadota</taxon>
        <taxon>Gammaproteobacteria</taxon>
        <taxon>Vibrionales</taxon>
        <taxon>Vibrionaceae</taxon>
        <taxon>Enterovibrio</taxon>
    </lineage>
</organism>
<dbReference type="AlphaFoldDB" id="A0A135I6K1"/>
<keyword evidence="4 6" id="KW-1005">Bacterial flagellum biogenesis</keyword>
<evidence type="ECO:0000256" key="1">
    <source>
        <dbReference type="ARBA" id="ARBA00004514"/>
    </source>
</evidence>
<evidence type="ECO:0000256" key="4">
    <source>
        <dbReference type="ARBA" id="ARBA00022795"/>
    </source>
</evidence>
<dbReference type="CDD" id="cd16098">
    <property type="entry name" value="FliS"/>
    <property type="match status" value="1"/>
</dbReference>
<dbReference type="SUPFAM" id="SSF101116">
    <property type="entry name" value="Flagellar export chaperone FliS"/>
    <property type="match status" value="1"/>
</dbReference>
<dbReference type="NCBIfam" id="TIGR00208">
    <property type="entry name" value="fliS"/>
    <property type="match status" value="1"/>
</dbReference>
<dbReference type="PANTHER" id="PTHR34773:SF1">
    <property type="entry name" value="FLAGELLAR SECRETION CHAPERONE FLIS"/>
    <property type="match status" value="1"/>
</dbReference>
<evidence type="ECO:0000256" key="2">
    <source>
        <dbReference type="ARBA" id="ARBA00008787"/>
    </source>
</evidence>
<sequence>MFLENGYDSYQQVDLDAQAASASPHQLVVMLIDGVLNEIERTRGHIEAARLEQKGTSIAKCMNILIGLDSALDLENGGEVAENLHQLYDFCQMELYQASLHNDLERLTNVERVMANIREGWMNFGQHA</sequence>
<evidence type="ECO:0000313" key="8">
    <source>
        <dbReference type="Proteomes" id="UP000070529"/>
    </source>
</evidence>
<keyword evidence="7" id="KW-0966">Cell projection</keyword>
<dbReference type="InterPro" id="IPR003713">
    <property type="entry name" value="FliS"/>
</dbReference>
<dbReference type="GO" id="GO:0005829">
    <property type="term" value="C:cytosol"/>
    <property type="evidence" value="ECO:0007669"/>
    <property type="project" value="UniProtKB-SubCell"/>
</dbReference>
<dbReference type="PIRSF" id="PIRSF039090">
    <property type="entry name" value="Flis"/>
    <property type="match status" value="1"/>
</dbReference>
<dbReference type="Gene3D" id="1.20.120.340">
    <property type="entry name" value="Flagellar protein FliS"/>
    <property type="match status" value="1"/>
</dbReference>
<keyword evidence="7" id="KW-0969">Cilium</keyword>
<keyword evidence="7" id="KW-0282">Flagellum</keyword>
<accession>A0A135I6K1</accession>
<protein>
    <recommendedName>
        <fullName evidence="6">Flagellar secretion chaperone FliS</fullName>
    </recommendedName>
</protein>
<dbReference type="InterPro" id="IPR036584">
    <property type="entry name" value="FliS_sf"/>
</dbReference>
<evidence type="ECO:0000313" key="7">
    <source>
        <dbReference type="EMBL" id="KXF81080.1"/>
    </source>
</evidence>
<keyword evidence="3 6" id="KW-0963">Cytoplasm</keyword>
<proteinExistence type="inferred from homology"/>
<evidence type="ECO:0000256" key="6">
    <source>
        <dbReference type="PIRNR" id="PIRNR039090"/>
    </source>
</evidence>
<reference evidence="7 8" key="1">
    <citation type="submission" date="2015-11" db="EMBL/GenBank/DDBJ databases">
        <title>Genomic Taxonomy of the Vibrionaceae.</title>
        <authorList>
            <person name="Gomez-Gil B."/>
            <person name="Enciso-Ibarra J."/>
        </authorList>
    </citation>
    <scope>NUCLEOTIDE SEQUENCE [LARGE SCALE GENOMIC DNA]</scope>
    <source>
        <strain evidence="7 8">CAIM 912</strain>
    </source>
</reference>
<dbReference type="Proteomes" id="UP000070529">
    <property type="component" value="Unassembled WGS sequence"/>
</dbReference>
<comment type="caution">
    <text evidence="7">The sequence shown here is derived from an EMBL/GenBank/DDBJ whole genome shotgun (WGS) entry which is preliminary data.</text>
</comment>
<dbReference type="RefSeq" id="WP_067417845.1">
    <property type="nucleotide sequence ID" value="NZ_LNTY01000036.1"/>
</dbReference>
<keyword evidence="5" id="KW-0143">Chaperone</keyword>
<dbReference type="Pfam" id="PF02561">
    <property type="entry name" value="FliS"/>
    <property type="match status" value="1"/>
</dbReference>
<dbReference type="PANTHER" id="PTHR34773">
    <property type="entry name" value="FLAGELLAR SECRETION CHAPERONE FLIS"/>
    <property type="match status" value="1"/>
</dbReference>
<dbReference type="STRING" id="294935.ATN88_19130"/>
<evidence type="ECO:0000256" key="3">
    <source>
        <dbReference type="ARBA" id="ARBA00022490"/>
    </source>
</evidence>
<comment type="similarity">
    <text evidence="2 6">Belongs to the FliS family.</text>
</comment>
<comment type="subcellular location">
    <subcellularLocation>
        <location evidence="1 6">Cytoplasm</location>
        <location evidence="1 6">Cytosol</location>
    </subcellularLocation>
</comment>
<dbReference type="GO" id="GO:0044780">
    <property type="term" value="P:bacterial-type flagellum assembly"/>
    <property type="evidence" value="ECO:0007669"/>
    <property type="project" value="InterPro"/>
</dbReference>
<name>A0A135I6K1_9GAMM</name>
<evidence type="ECO:0000256" key="5">
    <source>
        <dbReference type="ARBA" id="ARBA00023186"/>
    </source>
</evidence>